<evidence type="ECO:0000256" key="3">
    <source>
        <dbReference type="SAM" id="Phobius"/>
    </source>
</evidence>
<name>A0A7S2CNJ6_9STRA</name>
<keyword evidence="3" id="KW-1133">Transmembrane helix</keyword>
<keyword evidence="3" id="KW-0472">Membrane</keyword>
<protein>
    <recommendedName>
        <fullName evidence="5">t-SNARE coiled-coil homology domain-containing protein</fullName>
    </recommendedName>
</protein>
<evidence type="ECO:0000313" key="4">
    <source>
        <dbReference type="EMBL" id="CAD9428755.1"/>
    </source>
</evidence>
<accession>A0A7S2CNJ6</accession>
<evidence type="ECO:0000256" key="1">
    <source>
        <dbReference type="SAM" id="Coils"/>
    </source>
</evidence>
<gene>
    <name evidence="4" type="ORF">DSPE1174_LOCUS15503</name>
</gene>
<keyword evidence="3" id="KW-0812">Transmembrane</keyword>
<proteinExistence type="predicted"/>
<dbReference type="AlphaFoldDB" id="A0A7S2CNJ6"/>
<feature type="coiled-coil region" evidence="1">
    <location>
        <begin position="57"/>
        <end position="84"/>
    </location>
</feature>
<evidence type="ECO:0000256" key="2">
    <source>
        <dbReference type="SAM" id="MobiDB-lite"/>
    </source>
</evidence>
<feature type="transmembrane region" description="Helical" evidence="3">
    <location>
        <begin position="6"/>
        <end position="23"/>
    </location>
</feature>
<reference evidence="4" key="1">
    <citation type="submission" date="2021-01" db="EMBL/GenBank/DDBJ databases">
        <authorList>
            <person name="Corre E."/>
            <person name="Pelletier E."/>
            <person name="Niang G."/>
            <person name="Scheremetjew M."/>
            <person name="Finn R."/>
            <person name="Kale V."/>
            <person name="Holt S."/>
            <person name="Cochrane G."/>
            <person name="Meng A."/>
            <person name="Brown T."/>
            <person name="Cohen L."/>
        </authorList>
    </citation>
    <scope>NUCLEOTIDE SEQUENCE</scope>
    <source>
        <strain evidence="4">CCMP1381</strain>
    </source>
</reference>
<dbReference type="EMBL" id="HBGS01030392">
    <property type="protein sequence ID" value="CAD9428755.1"/>
    <property type="molecule type" value="Transcribed_RNA"/>
</dbReference>
<feature type="region of interest" description="Disordered" evidence="2">
    <location>
        <begin position="84"/>
        <end position="108"/>
    </location>
</feature>
<sequence length="209" mass="23651">MNKSQFAWIGSVAAIGVLALFRLRPFRRWLSIIWEGDVEGFAMQQELKKIDVIKKCAQSCALTLKSLNRQLTQLEKDFNEKKDAQITMPNKPANPDSSEPPAHAAAASSYYHFDSNGKKLKSKWDSYNVDDELRRLDGDDDLGEKTARIKRELRQLHEELWHQQEYVDSIQGGLGGGDIIRSHRKVAVGTITANMKILDDLNQRASSLP</sequence>
<keyword evidence="1" id="KW-0175">Coiled coil</keyword>
<organism evidence="4">
    <name type="scientific">Octactis speculum</name>
    <dbReference type="NCBI Taxonomy" id="3111310"/>
    <lineage>
        <taxon>Eukaryota</taxon>
        <taxon>Sar</taxon>
        <taxon>Stramenopiles</taxon>
        <taxon>Ochrophyta</taxon>
        <taxon>Dictyochophyceae</taxon>
        <taxon>Dictyochales</taxon>
        <taxon>Dictyochaceae</taxon>
        <taxon>Octactis</taxon>
    </lineage>
</organism>
<evidence type="ECO:0008006" key="5">
    <source>
        <dbReference type="Google" id="ProtNLM"/>
    </source>
</evidence>